<dbReference type="PANTHER" id="PTHR30572">
    <property type="entry name" value="MEMBRANE COMPONENT OF TRANSPORTER-RELATED"/>
    <property type="match status" value="1"/>
</dbReference>
<keyword evidence="2" id="KW-1003">Cell membrane</keyword>
<comment type="caution">
    <text evidence="10">The sequence shown here is derived from an EMBL/GenBank/DDBJ whole genome shotgun (WGS) entry which is preliminary data.</text>
</comment>
<evidence type="ECO:0000313" key="11">
    <source>
        <dbReference type="Proteomes" id="UP000642125"/>
    </source>
</evidence>
<dbReference type="PANTHER" id="PTHR30572:SF4">
    <property type="entry name" value="ABC TRANSPORTER PERMEASE YTRF"/>
    <property type="match status" value="1"/>
</dbReference>
<evidence type="ECO:0000256" key="3">
    <source>
        <dbReference type="ARBA" id="ARBA00022692"/>
    </source>
</evidence>
<evidence type="ECO:0000256" key="5">
    <source>
        <dbReference type="ARBA" id="ARBA00023136"/>
    </source>
</evidence>
<evidence type="ECO:0000259" key="9">
    <source>
        <dbReference type="Pfam" id="PF12704"/>
    </source>
</evidence>
<comment type="subcellular location">
    <subcellularLocation>
        <location evidence="1">Cell membrane</location>
        <topology evidence="1">Multi-pass membrane protein</topology>
    </subcellularLocation>
</comment>
<feature type="transmembrane region" description="Helical" evidence="7">
    <location>
        <begin position="34"/>
        <end position="55"/>
    </location>
</feature>
<evidence type="ECO:0000256" key="7">
    <source>
        <dbReference type="SAM" id="Phobius"/>
    </source>
</evidence>
<evidence type="ECO:0000313" key="10">
    <source>
        <dbReference type="EMBL" id="GIG38231.1"/>
    </source>
</evidence>
<dbReference type="RefSeq" id="WP_203670301.1">
    <property type="nucleotide sequence ID" value="NZ_BONO01000046.1"/>
</dbReference>
<evidence type="ECO:0000259" key="8">
    <source>
        <dbReference type="Pfam" id="PF02687"/>
    </source>
</evidence>
<evidence type="ECO:0000256" key="1">
    <source>
        <dbReference type="ARBA" id="ARBA00004651"/>
    </source>
</evidence>
<sequence>MSAGVLDTPRADRFGLRDLAAEAAAGVDARPGRLFLTILGTVLGIASVVVTVGLAQTAAGQIARRFDAVAATQAMASASTTRGADGEQRAAAPLPWDAPERAERLAGVEAAGLVAAVDVAGAAVTAVPVNDPSAPATTSVAVLAGSGDLLDAVRGQVVTGRYFDAGHDARADRVAVLGVRAAERLGVSRVDRQPSVFIGERSYTVVGIVDGMQRRTDLRDAVVVPLGTARADFGLAAPDELHLRIAVGAGPVVGDQVPVALSPNTPETVTMQVPGAGGGVRDDVQADISTIFLALGGVALLIGGLGIANVTLLSVMERVGEIGLRRALGARRRDIAAQFVLESATVGLLGGMVGAALGVAVVVLVSAAQSWTPILHLGVVLLSAAGGGVIGLLAGVYPALKAARVEPIAALRGGV</sequence>
<dbReference type="AlphaFoldDB" id="A0A919U562"/>
<dbReference type="Pfam" id="PF12704">
    <property type="entry name" value="MacB_PCD"/>
    <property type="match status" value="1"/>
</dbReference>
<evidence type="ECO:0000256" key="2">
    <source>
        <dbReference type="ARBA" id="ARBA00022475"/>
    </source>
</evidence>
<organism evidence="10 11">
    <name type="scientific">Cellulomonas pakistanensis</name>
    <dbReference type="NCBI Taxonomy" id="992287"/>
    <lineage>
        <taxon>Bacteria</taxon>
        <taxon>Bacillati</taxon>
        <taxon>Actinomycetota</taxon>
        <taxon>Actinomycetes</taxon>
        <taxon>Micrococcales</taxon>
        <taxon>Cellulomonadaceae</taxon>
        <taxon>Cellulomonas</taxon>
    </lineage>
</organism>
<evidence type="ECO:0000256" key="4">
    <source>
        <dbReference type="ARBA" id="ARBA00022989"/>
    </source>
</evidence>
<keyword evidence="3 7" id="KW-0812">Transmembrane</keyword>
<dbReference type="InterPro" id="IPR050250">
    <property type="entry name" value="Macrolide_Exporter_MacB"/>
</dbReference>
<feature type="transmembrane region" description="Helical" evidence="7">
    <location>
        <begin position="291"/>
        <end position="315"/>
    </location>
</feature>
<name>A0A919U562_9CELL</name>
<keyword evidence="11" id="KW-1185">Reference proteome</keyword>
<dbReference type="InterPro" id="IPR025857">
    <property type="entry name" value="MacB_PCD"/>
</dbReference>
<comment type="similarity">
    <text evidence="6">Belongs to the ABC-4 integral membrane protein family.</text>
</comment>
<gene>
    <name evidence="10" type="ORF">Cpa01nite_36120</name>
</gene>
<evidence type="ECO:0000256" key="6">
    <source>
        <dbReference type="ARBA" id="ARBA00038076"/>
    </source>
</evidence>
<dbReference type="GO" id="GO:0022857">
    <property type="term" value="F:transmembrane transporter activity"/>
    <property type="evidence" value="ECO:0007669"/>
    <property type="project" value="TreeGrafter"/>
</dbReference>
<dbReference type="InterPro" id="IPR003838">
    <property type="entry name" value="ABC3_permease_C"/>
</dbReference>
<dbReference type="EMBL" id="BONO01000046">
    <property type="protein sequence ID" value="GIG38231.1"/>
    <property type="molecule type" value="Genomic_DNA"/>
</dbReference>
<proteinExistence type="inferred from homology"/>
<accession>A0A919U562</accession>
<dbReference type="Proteomes" id="UP000642125">
    <property type="component" value="Unassembled WGS sequence"/>
</dbReference>
<reference evidence="10" key="1">
    <citation type="submission" date="2021-01" db="EMBL/GenBank/DDBJ databases">
        <title>Whole genome shotgun sequence of Cellulomonas pakistanensis NBRC 110800.</title>
        <authorList>
            <person name="Komaki H."/>
            <person name="Tamura T."/>
        </authorList>
    </citation>
    <scope>NUCLEOTIDE SEQUENCE</scope>
    <source>
        <strain evidence="10">NBRC 110800</strain>
    </source>
</reference>
<keyword evidence="4 7" id="KW-1133">Transmembrane helix</keyword>
<feature type="transmembrane region" description="Helical" evidence="7">
    <location>
        <begin position="335"/>
        <end position="368"/>
    </location>
</feature>
<dbReference type="GO" id="GO:0005886">
    <property type="term" value="C:plasma membrane"/>
    <property type="evidence" value="ECO:0007669"/>
    <property type="project" value="UniProtKB-SubCell"/>
</dbReference>
<dbReference type="Pfam" id="PF02687">
    <property type="entry name" value="FtsX"/>
    <property type="match status" value="1"/>
</dbReference>
<feature type="domain" description="ABC3 transporter permease C-terminal" evidence="8">
    <location>
        <begin position="295"/>
        <end position="407"/>
    </location>
</feature>
<keyword evidence="5 7" id="KW-0472">Membrane</keyword>
<feature type="domain" description="MacB-like periplasmic core" evidence="9">
    <location>
        <begin position="35"/>
        <end position="238"/>
    </location>
</feature>
<protein>
    <submittedName>
        <fullName evidence="10">Multidrug ABC transporter substrate-binding protein</fullName>
    </submittedName>
</protein>
<feature type="transmembrane region" description="Helical" evidence="7">
    <location>
        <begin position="374"/>
        <end position="397"/>
    </location>
</feature>